<organism evidence="1 2">
    <name type="scientific">Gossypium mustelinum</name>
    <name type="common">Cotton</name>
    <name type="synonym">Gossypium caicoense</name>
    <dbReference type="NCBI Taxonomy" id="34275"/>
    <lineage>
        <taxon>Eukaryota</taxon>
        <taxon>Viridiplantae</taxon>
        <taxon>Streptophyta</taxon>
        <taxon>Embryophyta</taxon>
        <taxon>Tracheophyta</taxon>
        <taxon>Spermatophyta</taxon>
        <taxon>Magnoliopsida</taxon>
        <taxon>eudicotyledons</taxon>
        <taxon>Gunneridae</taxon>
        <taxon>Pentapetalae</taxon>
        <taxon>rosids</taxon>
        <taxon>malvids</taxon>
        <taxon>Malvales</taxon>
        <taxon>Malvaceae</taxon>
        <taxon>Malvoideae</taxon>
        <taxon>Gossypium</taxon>
    </lineage>
</organism>
<evidence type="ECO:0000313" key="2">
    <source>
        <dbReference type="Proteomes" id="UP000323597"/>
    </source>
</evidence>
<evidence type="ECO:0000313" key="1">
    <source>
        <dbReference type="EMBL" id="TYJ05087.1"/>
    </source>
</evidence>
<protein>
    <submittedName>
        <fullName evidence="1">Uncharacterized protein</fullName>
    </submittedName>
</protein>
<name>A0A5D2WTW3_GOSMU</name>
<dbReference type="Proteomes" id="UP000323597">
    <property type="component" value="Chromosome A12"/>
</dbReference>
<proteinExistence type="predicted"/>
<gene>
    <name evidence="1" type="ORF">E1A91_A12G142100v1</name>
</gene>
<reference evidence="1 2" key="1">
    <citation type="submission" date="2019-07" db="EMBL/GenBank/DDBJ databases">
        <title>WGS assembly of Gossypium mustelinum.</title>
        <authorList>
            <person name="Chen Z.J."/>
            <person name="Sreedasyam A."/>
            <person name="Ando A."/>
            <person name="Song Q."/>
            <person name="De L."/>
            <person name="Hulse-Kemp A."/>
            <person name="Ding M."/>
            <person name="Ye W."/>
            <person name="Kirkbride R."/>
            <person name="Jenkins J."/>
            <person name="Plott C."/>
            <person name="Lovell J."/>
            <person name="Lin Y.-M."/>
            <person name="Vaughn R."/>
            <person name="Liu B."/>
            <person name="Li W."/>
            <person name="Simpson S."/>
            <person name="Scheffler B."/>
            <person name="Saski C."/>
            <person name="Grover C."/>
            <person name="Hu G."/>
            <person name="Conover J."/>
            <person name="Carlson J."/>
            <person name="Shu S."/>
            <person name="Boston L."/>
            <person name="Williams M."/>
            <person name="Peterson D."/>
            <person name="Mcgee K."/>
            <person name="Jones D."/>
            <person name="Wendel J."/>
            <person name="Stelly D."/>
            <person name="Grimwood J."/>
            <person name="Schmutz J."/>
        </authorList>
    </citation>
    <scope>NUCLEOTIDE SEQUENCE [LARGE SCALE GENOMIC DNA]</scope>
    <source>
        <strain evidence="1">1408120.09</strain>
    </source>
</reference>
<sequence>MASSVKMNVNATVTSNPGGLAMGGLCQDNDGS</sequence>
<accession>A0A5D2WTW3</accession>
<dbReference type="AlphaFoldDB" id="A0A5D2WTW3"/>
<dbReference type="EMBL" id="CM017647">
    <property type="protein sequence ID" value="TYJ05087.1"/>
    <property type="molecule type" value="Genomic_DNA"/>
</dbReference>
<keyword evidence="2" id="KW-1185">Reference proteome</keyword>